<keyword evidence="6" id="KW-1133">Transmembrane helix</keyword>
<dbReference type="InterPro" id="IPR001207">
    <property type="entry name" value="Transposase_mutator"/>
</dbReference>
<keyword evidence="3" id="KW-0815">Transposition</keyword>
<reference evidence="7 8" key="1">
    <citation type="submission" date="2021-06" db="EMBL/GenBank/DDBJ databases">
        <title>Staphylococcus lentus K169 genome sequencing.</title>
        <authorList>
            <person name="Sundareshan S."/>
            <person name="Akhila D.S."/>
            <person name="Prachi D."/>
            <person name="Sivakumar R."/>
            <person name="Rajendhran J."/>
            <person name="Isloor S."/>
            <person name="Hegde N.R."/>
        </authorList>
    </citation>
    <scope>NUCLEOTIDE SEQUENCE [LARGE SCALE GENOMIC DNA]</scope>
    <source>
        <strain evidence="7 8">K169</strain>
    </source>
</reference>
<comment type="similarity">
    <text evidence="2">Belongs to the transposase mutator family.</text>
</comment>
<evidence type="ECO:0000256" key="3">
    <source>
        <dbReference type="ARBA" id="ARBA00022578"/>
    </source>
</evidence>
<dbReference type="Pfam" id="PF00872">
    <property type="entry name" value="Transposase_mut"/>
    <property type="match status" value="1"/>
</dbReference>
<evidence type="ECO:0000256" key="6">
    <source>
        <dbReference type="SAM" id="Phobius"/>
    </source>
</evidence>
<keyword evidence="8" id="KW-1185">Reference proteome</keyword>
<accession>A0ABS6H0I1</accession>
<evidence type="ECO:0000256" key="1">
    <source>
        <dbReference type="ARBA" id="ARBA00002190"/>
    </source>
</evidence>
<dbReference type="EMBL" id="JAHLZN010000014">
    <property type="protein sequence ID" value="MBU6113975.1"/>
    <property type="molecule type" value="Genomic_DNA"/>
</dbReference>
<protein>
    <submittedName>
        <fullName evidence="7">Transposase</fullName>
    </submittedName>
</protein>
<dbReference type="Proteomes" id="UP000770161">
    <property type="component" value="Unassembled WGS sequence"/>
</dbReference>
<evidence type="ECO:0000313" key="8">
    <source>
        <dbReference type="Proteomes" id="UP000770161"/>
    </source>
</evidence>
<keyword evidence="4" id="KW-0238">DNA-binding</keyword>
<comment type="function">
    <text evidence="1">Required for the transposition of the insertion element.</text>
</comment>
<keyword evidence="5" id="KW-0233">DNA recombination</keyword>
<evidence type="ECO:0000256" key="4">
    <source>
        <dbReference type="ARBA" id="ARBA00023125"/>
    </source>
</evidence>
<feature type="transmembrane region" description="Helical" evidence="6">
    <location>
        <begin position="62"/>
        <end position="81"/>
    </location>
</feature>
<evidence type="ECO:0000256" key="2">
    <source>
        <dbReference type="ARBA" id="ARBA00010961"/>
    </source>
</evidence>
<gene>
    <name evidence="7" type="ORF">KQ656_08390</name>
</gene>
<keyword evidence="6" id="KW-0472">Membrane</keyword>
<keyword evidence="6" id="KW-0812">Transmembrane</keyword>
<evidence type="ECO:0000256" key="5">
    <source>
        <dbReference type="ARBA" id="ARBA00023172"/>
    </source>
</evidence>
<evidence type="ECO:0000313" key="7">
    <source>
        <dbReference type="EMBL" id="MBU6113975.1"/>
    </source>
</evidence>
<name>A0ABS6H0I1_MAMLE</name>
<sequence>MSIDYFCCKVKNNPKYSETLNILNQSFEDAIQFYRFPAQHHKNIRTTNSIKNINMQLKKGKVIKTFPILYSAFRLIIALFMDIQENLDNVKRLLTG</sequence>
<organism evidence="7 8">
    <name type="scientific">Mammaliicoccus lentus</name>
    <name type="common">Staphylococcus lentus</name>
    <dbReference type="NCBI Taxonomy" id="42858"/>
    <lineage>
        <taxon>Bacteria</taxon>
        <taxon>Bacillati</taxon>
        <taxon>Bacillota</taxon>
        <taxon>Bacilli</taxon>
        <taxon>Bacillales</taxon>
        <taxon>Staphylococcaceae</taxon>
        <taxon>Mammaliicoccus</taxon>
    </lineage>
</organism>
<comment type="caution">
    <text evidence="7">The sequence shown here is derived from an EMBL/GenBank/DDBJ whole genome shotgun (WGS) entry which is preliminary data.</text>
</comment>
<proteinExistence type="inferred from homology"/>